<dbReference type="Gramene" id="Pp3c2_11270V3.2">
    <property type="protein sequence ID" value="Pp3c2_11270V3.2"/>
    <property type="gene ID" value="Pp3c2_11270"/>
</dbReference>
<evidence type="ECO:0000256" key="2">
    <source>
        <dbReference type="ARBA" id="ARBA00006868"/>
    </source>
</evidence>
<dbReference type="GO" id="GO:0005737">
    <property type="term" value="C:cytoplasm"/>
    <property type="evidence" value="ECO:0000318"/>
    <property type="project" value="GO_Central"/>
</dbReference>
<evidence type="ECO:0000313" key="6">
    <source>
        <dbReference type="EnsemblPlants" id="Pp3c2_11270V3.2"/>
    </source>
</evidence>
<accession>A0A7I4CXJ1</accession>
<dbReference type="EMBL" id="ABEU02000002">
    <property type="status" value="NOT_ANNOTATED_CDS"/>
    <property type="molecule type" value="Genomic_DNA"/>
</dbReference>
<dbReference type="Proteomes" id="UP000006727">
    <property type="component" value="Chromosome 2"/>
</dbReference>
<evidence type="ECO:0000313" key="7">
    <source>
        <dbReference type="Proteomes" id="UP000006727"/>
    </source>
</evidence>
<reference evidence="6 7" key="1">
    <citation type="journal article" date="2008" name="Science">
        <title>The Physcomitrella genome reveals evolutionary insights into the conquest of land by plants.</title>
        <authorList>
            <person name="Rensing S."/>
            <person name="Lang D."/>
            <person name="Zimmer A."/>
            <person name="Terry A."/>
            <person name="Salamov A."/>
            <person name="Shapiro H."/>
            <person name="Nishiyama T."/>
            <person name="Perroud P.-F."/>
            <person name="Lindquist E."/>
            <person name="Kamisugi Y."/>
            <person name="Tanahashi T."/>
            <person name="Sakakibara K."/>
            <person name="Fujita T."/>
            <person name="Oishi K."/>
            <person name="Shin-I T."/>
            <person name="Kuroki Y."/>
            <person name="Toyoda A."/>
            <person name="Suzuki Y."/>
            <person name="Hashimoto A."/>
            <person name="Yamaguchi K."/>
            <person name="Sugano A."/>
            <person name="Kohara Y."/>
            <person name="Fujiyama A."/>
            <person name="Anterola A."/>
            <person name="Aoki S."/>
            <person name="Ashton N."/>
            <person name="Barbazuk W.B."/>
            <person name="Barker E."/>
            <person name="Bennetzen J."/>
            <person name="Bezanilla M."/>
            <person name="Blankenship R."/>
            <person name="Cho S.H."/>
            <person name="Dutcher S."/>
            <person name="Estelle M."/>
            <person name="Fawcett J.A."/>
            <person name="Gundlach H."/>
            <person name="Hanada K."/>
            <person name="Heyl A."/>
            <person name="Hicks K.A."/>
            <person name="Hugh J."/>
            <person name="Lohr M."/>
            <person name="Mayer K."/>
            <person name="Melkozernov A."/>
            <person name="Murata T."/>
            <person name="Nelson D."/>
            <person name="Pils B."/>
            <person name="Prigge M."/>
            <person name="Reiss B."/>
            <person name="Renner T."/>
            <person name="Rombauts S."/>
            <person name="Rushton P."/>
            <person name="Sanderfoot A."/>
            <person name="Schween G."/>
            <person name="Shiu S.-H."/>
            <person name="Stueber K."/>
            <person name="Theodoulou F.L."/>
            <person name="Tu H."/>
            <person name="Van de Peer Y."/>
            <person name="Verrier P.J."/>
            <person name="Waters E."/>
            <person name="Wood A."/>
            <person name="Yang L."/>
            <person name="Cove D."/>
            <person name="Cuming A."/>
            <person name="Hasebe M."/>
            <person name="Lucas S."/>
            <person name="Mishler D.B."/>
            <person name="Reski R."/>
            <person name="Grigoriev I."/>
            <person name="Quatrano R.S."/>
            <person name="Boore J.L."/>
        </authorList>
    </citation>
    <scope>NUCLEOTIDE SEQUENCE [LARGE SCALE GENOMIC DNA]</scope>
    <source>
        <strain evidence="6 7">cv. Gransden 2004</strain>
    </source>
</reference>
<dbReference type="InterPro" id="IPR045886">
    <property type="entry name" value="ThiF/MoeB/HesA"/>
</dbReference>
<comment type="function">
    <text evidence="4">Regulatory subunit of the dimeric E1 enzyme. E1 activates RUB1/NEDD8 by first adenylating its C-terminal glycine residue with ATP, thereafter linking this residue to the side chain of the catalytic cysteine, yielding a RUB1-ECR1 thioester and free AMP. E1 finally transfers RUB1 to the catalytic cysteine of RCE1.</text>
</comment>
<dbReference type="GO" id="GO:0045116">
    <property type="term" value="P:protein neddylation"/>
    <property type="evidence" value="ECO:0000318"/>
    <property type="project" value="GO_Central"/>
</dbReference>
<dbReference type="EnsemblPlants" id="Pp3c2_11270V3.2">
    <property type="protein sequence ID" value="Pp3c2_11270V3.2"/>
    <property type="gene ID" value="Pp3c2_11270"/>
</dbReference>
<dbReference type="GO" id="GO:0019781">
    <property type="term" value="F:NEDD8 activating enzyme activity"/>
    <property type="evidence" value="ECO:0000318"/>
    <property type="project" value="GO_Central"/>
</dbReference>
<keyword evidence="3 4" id="KW-0833">Ubl conjugation pathway</keyword>
<dbReference type="FunCoup" id="A0A7I4CXJ1">
    <property type="interactions" value="5078"/>
</dbReference>
<dbReference type="FunFam" id="3.40.50.720:FF:000337">
    <property type="entry name" value="NEDD8-activating enzyme E1 regulatory subunit"/>
    <property type="match status" value="1"/>
</dbReference>
<dbReference type="Pfam" id="PF00899">
    <property type="entry name" value="ThiF"/>
    <property type="match status" value="1"/>
</dbReference>
<dbReference type="AlphaFoldDB" id="A0A7I4CXJ1"/>
<dbReference type="InterPro" id="IPR035985">
    <property type="entry name" value="Ubiquitin-activating_enz"/>
</dbReference>
<dbReference type="PANTHER" id="PTHR10953:SF29">
    <property type="entry name" value="NEDD8-ACTIVATING ENZYME E1 REGULATORY SUBUNIT"/>
    <property type="match status" value="1"/>
</dbReference>
<proteinExistence type="inferred from homology"/>
<dbReference type="CDD" id="cd01493">
    <property type="entry name" value="APPBP1_RUB"/>
    <property type="match status" value="1"/>
</dbReference>
<sequence length="529" mass="58919">MAQRNNKYDRQLRIWGEHGQTALERARVCVLNCGPTGSEALKNLVLGGIGSFTIVDASEVSVSDLGNNYLVDWESMGQSKAKSVCALLQELNESVVAKFVEESPEALLKSNPTFFAQFTLVIATQMTETHLLKLEEICRQHNVMLVIARSYGLAGLVRISVREHVIIESKPDNRVEDLRLHIPWPELQSYVDEFDIDTPDNNIHKHIPFAILLIKIAEDWKKAHGGKLPANVRLFKEAITARRRVVEEEDNYTEALKSAYIMLFPPGISSQLRAVLEDKAAEVEASSSDFWIMVAALKQFMANEGQGEPPLDGAIPDMHSFTDYYIKLQKIYQARAEADVTAVEGYVARILKRIGRDSSPIPRSTIKLFCKNSRNLRVLRCKMLSDEYSSRSGSELQRLLAAEESRFFFEQFLCSHPALYILLRAVDHFAATYNRFPGAFDGEIEEDVSRLKSLAVGLLNDMGGGGASLPEDVVSEVCRFGASEIHCVASIVGGIASQECIKLLTRQFTPIQGTLIYNAMSATSLVLNV</sequence>
<dbReference type="UniPathway" id="UPA00885"/>
<dbReference type="InterPro" id="IPR030667">
    <property type="entry name" value="APP-BP1"/>
</dbReference>
<organism evidence="6 7">
    <name type="scientific">Physcomitrium patens</name>
    <name type="common">Spreading-leaved earth moss</name>
    <name type="synonym">Physcomitrella patens</name>
    <dbReference type="NCBI Taxonomy" id="3218"/>
    <lineage>
        <taxon>Eukaryota</taxon>
        <taxon>Viridiplantae</taxon>
        <taxon>Streptophyta</taxon>
        <taxon>Embryophyta</taxon>
        <taxon>Bryophyta</taxon>
        <taxon>Bryophytina</taxon>
        <taxon>Bryopsida</taxon>
        <taxon>Funariidae</taxon>
        <taxon>Funariales</taxon>
        <taxon>Funariaceae</taxon>
        <taxon>Physcomitrium</taxon>
    </lineage>
</organism>
<evidence type="ECO:0000259" key="5">
    <source>
        <dbReference type="Pfam" id="PF00899"/>
    </source>
</evidence>
<reference evidence="6" key="3">
    <citation type="submission" date="2020-12" db="UniProtKB">
        <authorList>
            <consortium name="EnsemblPlants"/>
        </authorList>
    </citation>
    <scope>IDENTIFICATION</scope>
</reference>
<dbReference type="SUPFAM" id="SSF69572">
    <property type="entry name" value="Activating enzymes of the ubiquitin-like proteins"/>
    <property type="match status" value="1"/>
</dbReference>
<evidence type="ECO:0000256" key="3">
    <source>
        <dbReference type="ARBA" id="ARBA00022786"/>
    </source>
</evidence>
<comment type="similarity">
    <text evidence="2 4">Belongs to the ubiquitin-activating E1 family. ULA1 subfamily.</text>
</comment>
<dbReference type="Gene3D" id="3.40.50.720">
    <property type="entry name" value="NAD(P)-binding Rossmann-like Domain"/>
    <property type="match status" value="1"/>
</dbReference>
<reference evidence="6 7" key="2">
    <citation type="journal article" date="2018" name="Plant J.">
        <title>The Physcomitrella patens chromosome-scale assembly reveals moss genome structure and evolution.</title>
        <authorList>
            <person name="Lang D."/>
            <person name="Ullrich K.K."/>
            <person name="Murat F."/>
            <person name="Fuchs J."/>
            <person name="Jenkins J."/>
            <person name="Haas F.B."/>
            <person name="Piednoel M."/>
            <person name="Gundlach H."/>
            <person name="Van Bel M."/>
            <person name="Meyberg R."/>
            <person name="Vives C."/>
            <person name="Morata J."/>
            <person name="Symeonidi A."/>
            <person name="Hiss M."/>
            <person name="Muchero W."/>
            <person name="Kamisugi Y."/>
            <person name="Saleh O."/>
            <person name="Blanc G."/>
            <person name="Decker E.L."/>
            <person name="van Gessel N."/>
            <person name="Grimwood J."/>
            <person name="Hayes R.D."/>
            <person name="Graham S.W."/>
            <person name="Gunter L.E."/>
            <person name="McDaniel S.F."/>
            <person name="Hoernstein S.N.W."/>
            <person name="Larsson A."/>
            <person name="Li F.W."/>
            <person name="Perroud P.F."/>
            <person name="Phillips J."/>
            <person name="Ranjan P."/>
            <person name="Rokshar D.S."/>
            <person name="Rothfels C.J."/>
            <person name="Schneider L."/>
            <person name="Shu S."/>
            <person name="Stevenson D.W."/>
            <person name="Thummler F."/>
            <person name="Tillich M."/>
            <person name="Villarreal Aguilar J.C."/>
            <person name="Widiez T."/>
            <person name="Wong G.K."/>
            <person name="Wymore A."/>
            <person name="Zhang Y."/>
            <person name="Zimmer A.D."/>
            <person name="Quatrano R.S."/>
            <person name="Mayer K.F.X."/>
            <person name="Goodstein D."/>
            <person name="Casacuberta J.M."/>
            <person name="Vandepoele K."/>
            <person name="Reski R."/>
            <person name="Cuming A.C."/>
            <person name="Tuskan G.A."/>
            <person name="Maumus F."/>
            <person name="Salse J."/>
            <person name="Schmutz J."/>
            <person name="Rensing S.A."/>
        </authorList>
    </citation>
    <scope>NUCLEOTIDE SEQUENCE [LARGE SCALE GENOMIC DNA]</scope>
    <source>
        <strain evidence="6 7">cv. Gransden 2004</strain>
    </source>
</reference>
<feature type="domain" description="THIF-type NAD/FAD binding fold" evidence="5">
    <location>
        <begin position="8"/>
        <end position="519"/>
    </location>
</feature>
<comment type="pathway">
    <text evidence="1 4">Protein modification; protein neddylation.</text>
</comment>
<dbReference type="OMA" id="KLITHQY"/>
<dbReference type="PIRSF" id="PIRSF039099">
    <property type="entry name" value="APP-BP1"/>
    <property type="match status" value="1"/>
</dbReference>
<gene>
    <name evidence="6" type="primary">LOC112279022</name>
</gene>
<evidence type="ECO:0000256" key="4">
    <source>
        <dbReference type="PIRNR" id="PIRNR039099"/>
    </source>
</evidence>
<evidence type="ECO:0000256" key="1">
    <source>
        <dbReference type="ARBA" id="ARBA00005032"/>
    </source>
</evidence>
<dbReference type="Gene3D" id="3.40.50.12550">
    <property type="entry name" value="Ubiquitin-activating enzyme E1, inactive adenylation domain, subdomain 2"/>
    <property type="match status" value="1"/>
</dbReference>
<name>A0A7I4CXJ1_PHYPA</name>
<dbReference type="InParanoid" id="A0A7I4CXJ1"/>
<dbReference type="InterPro" id="IPR000594">
    <property type="entry name" value="ThiF_NAD_FAD-bd"/>
</dbReference>
<protein>
    <recommendedName>
        <fullName evidence="4">NEDD8-activating enzyme E1 regulatory subunit</fullName>
    </recommendedName>
</protein>
<keyword evidence="7" id="KW-1185">Reference proteome</keyword>
<dbReference type="PANTHER" id="PTHR10953">
    <property type="entry name" value="UBIQUITIN-ACTIVATING ENZYME E1"/>
    <property type="match status" value="1"/>
</dbReference>